<dbReference type="Proteomes" id="UP000070513">
    <property type="component" value="Unassembled WGS sequence"/>
</dbReference>
<name>A0A135WKT5_9FLAO</name>
<sequence>MKKIITIISMALFSSAFSQSSLMIVNNYSTTFDFQGNISAHNFAGGCTPYVTSSTPTAITVPADSHTGNGHELAYKNFRDQFTGSLYPTTNWTVQLSPTVSQIRAWNHMSIAPGGVISSNVKWASSQFQMYYAGTSTPEPSFSGLIGESPDPCTGATGYISTAYGDAEWFNITTGNVDYSYLQIY</sequence>
<organism evidence="2 3">
    <name type="scientific">Chryseobacterium kwangjuense</name>
    <dbReference type="NCBI Taxonomy" id="267125"/>
    <lineage>
        <taxon>Bacteria</taxon>
        <taxon>Pseudomonadati</taxon>
        <taxon>Bacteroidota</taxon>
        <taxon>Flavobacteriia</taxon>
        <taxon>Flavobacteriales</taxon>
        <taxon>Weeksellaceae</taxon>
        <taxon>Chryseobacterium group</taxon>
        <taxon>Chryseobacterium</taxon>
    </lineage>
</organism>
<feature type="signal peptide" evidence="1">
    <location>
        <begin position="1"/>
        <end position="18"/>
    </location>
</feature>
<reference evidence="2 3" key="2">
    <citation type="journal article" date="2016" name="Genome Announc.">
        <title>Draft Genome Sequence of a Biocontrol Rhizobacterium, Chryseobacterium kwangjuense Strain KJ1R5, Isolated from Pepper (Capsicum annuum).</title>
        <authorList>
            <person name="Jeong J.J."/>
            <person name="Park H."/>
            <person name="Park B.H."/>
            <person name="Mannaa M."/>
            <person name="Sang M.K."/>
            <person name="Choi I.G."/>
            <person name="Kim K.D."/>
        </authorList>
    </citation>
    <scope>NUCLEOTIDE SEQUENCE [LARGE SCALE GENOMIC DNA]</scope>
    <source>
        <strain evidence="2 3">KJ1R5</strain>
    </source>
</reference>
<comment type="caution">
    <text evidence="2">The sequence shown here is derived from an EMBL/GenBank/DDBJ whole genome shotgun (WGS) entry which is preliminary data.</text>
</comment>
<dbReference type="AlphaFoldDB" id="A0A135WKT5"/>
<evidence type="ECO:0000256" key="1">
    <source>
        <dbReference type="SAM" id="SignalP"/>
    </source>
</evidence>
<reference evidence="3" key="1">
    <citation type="submission" date="2015-12" db="EMBL/GenBank/DDBJ databases">
        <title>Genome sequence of a biocontrol rhizobacterium Chryseobacterium kwangjuense strain KJ1R5 isolated from pepper (Capsicum annuum L.).</title>
        <authorList>
            <person name="Jeong J.-J."/>
            <person name="Park H."/>
            <person name="Mannaa M."/>
            <person name="Sang M.K."/>
            <person name="Choi I.-G."/>
            <person name="Kim K.D."/>
        </authorList>
    </citation>
    <scope>NUCLEOTIDE SEQUENCE [LARGE SCALE GENOMIC DNA]</scope>
    <source>
        <strain evidence="3">KJ1R5</strain>
    </source>
</reference>
<feature type="chain" id="PRO_5007467958" evidence="1">
    <location>
        <begin position="19"/>
        <end position="185"/>
    </location>
</feature>
<proteinExistence type="predicted"/>
<evidence type="ECO:0000313" key="3">
    <source>
        <dbReference type="Proteomes" id="UP000070513"/>
    </source>
</evidence>
<accession>A0A135WKT5</accession>
<gene>
    <name evidence="2" type="ORF">AU378_07220</name>
</gene>
<keyword evidence="1" id="KW-0732">Signal</keyword>
<evidence type="ECO:0000313" key="2">
    <source>
        <dbReference type="EMBL" id="KXH85528.1"/>
    </source>
</evidence>
<protein>
    <submittedName>
        <fullName evidence="2">Uncharacterized protein</fullName>
    </submittedName>
</protein>
<dbReference type="EMBL" id="LPUR01000001">
    <property type="protein sequence ID" value="KXH85528.1"/>
    <property type="molecule type" value="Genomic_DNA"/>
</dbReference>
<dbReference type="RefSeq" id="WP_062649452.1">
    <property type="nucleotide sequence ID" value="NZ_LPUR01000001.1"/>
</dbReference>
<dbReference type="OrthoDB" id="1251584at2"/>